<dbReference type="Gene3D" id="2.60.200.40">
    <property type="match status" value="1"/>
</dbReference>
<accession>A0A7I9V2X3</accession>
<dbReference type="Proteomes" id="UP000444980">
    <property type="component" value="Unassembled WGS sequence"/>
</dbReference>
<keyword evidence="5" id="KW-1185">Reference proteome</keyword>
<name>A0A7I9V2X3_9ACTN</name>
<feature type="domain" description="DAGKc" evidence="3">
    <location>
        <begin position="1"/>
        <end position="139"/>
    </location>
</feature>
<dbReference type="InterPro" id="IPR001206">
    <property type="entry name" value="Diacylglycerol_kinase_cat_dom"/>
</dbReference>
<dbReference type="Gene3D" id="3.40.50.10330">
    <property type="entry name" value="Probable inorganic polyphosphate/atp-NAD kinase, domain 1"/>
    <property type="match status" value="1"/>
</dbReference>
<evidence type="ECO:0000256" key="1">
    <source>
        <dbReference type="ARBA" id="ARBA00001946"/>
    </source>
</evidence>
<comment type="similarity">
    <text evidence="2">Belongs to the diacylglycerol/lipid kinase family.</text>
</comment>
<dbReference type="EMBL" id="BJOU01000019">
    <property type="protein sequence ID" value="GED99531.1"/>
    <property type="molecule type" value="Genomic_DNA"/>
</dbReference>
<evidence type="ECO:0000256" key="2">
    <source>
        <dbReference type="ARBA" id="ARBA00005983"/>
    </source>
</evidence>
<proteinExistence type="inferred from homology"/>
<organism evidence="4 5">
    <name type="scientific">Gordonia crocea</name>
    <dbReference type="NCBI Taxonomy" id="589162"/>
    <lineage>
        <taxon>Bacteria</taxon>
        <taxon>Bacillati</taxon>
        <taxon>Actinomycetota</taxon>
        <taxon>Actinomycetes</taxon>
        <taxon>Mycobacteriales</taxon>
        <taxon>Gordoniaceae</taxon>
        <taxon>Gordonia</taxon>
    </lineage>
</organism>
<protein>
    <recommendedName>
        <fullName evidence="3">DAGKc domain-containing protein</fullName>
    </recommendedName>
</protein>
<dbReference type="OrthoDB" id="142078at2"/>
<evidence type="ECO:0000259" key="3">
    <source>
        <dbReference type="PROSITE" id="PS50146"/>
    </source>
</evidence>
<evidence type="ECO:0000313" key="4">
    <source>
        <dbReference type="EMBL" id="GED99531.1"/>
    </source>
</evidence>
<comment type="cofactor">
    <cofactor evidence="1">
        <name>Mg(2+)</name>
        <dbReference type="ChEBI" id="CHEBI:18420"/>
    </cofactor>
</comment>
<reference evidence="5" key="1">
    <citation type="submission" date="2019-06" db="EMBL/GenBank/DDBJ databases">
        <title>Gordonia isolated from sludge of a wastewater treatment plant.</title>
        <authorList>
            <person name="Tamura T."/>
            <person name="Aoyama K."/>
            <person name="Kang Y."/>
            <person name="Saito S."/>
            <person name="Akiyama N."/>
            <person name="Yazawa K."/>
            <person name="Gonoi T."/>
            <person name="Mikami Y."/>
        </authorList>
    </citation>
    <scope>NUCLEOTIDE SEQUENCE [LARGE SCALE GENOMIC DNA]</scope>
    <source>
        <strain evidence="5">NBRC 107697</strain>
    </source>
</reference>
<dbReference type="SUPFAM" id="SSF111331">
    <property type="entry name" value="NAD kinase/diacylglycerol kinase-like"/>
    <property type="match status" value="1"/>
</dbReference>
<dbReference type="PROSITE" id="PS50146">
    <property type="entry name" value="DAGK"/>
    <property type="match status" value="1"/>
</dbReference>
<dbReference type="RefSeq" id="WP_161928790.1">
    <property type="nucleotide sequence ID" value="NZ_BJOU01000019.1"/>
</dbReference>
<dbReference type="SMART" id="SM00046">
    <property type="entry name" value="DAGKc"/>
    <property type="match status" value="1"/>
</dbReference>
<dbReference type="GO" id="GO:0004143">
    <property type="term" value="F:ATP-dependent diacylglycerol kinase activity"/>
    <property type="evidence" value="ECO:0007669"/>
    <property type="project" value="TreeGrafter"/>
</dbReference>
<dbReference type="PANTHER" id="PTHR12358">
    <property type="entry name" value="SPHINGOSINE KINASE"/>
    <property type="match status" value="1"/>
</dbReference>
<gene>
    <name evidence="4" type="ORF">nbrc107697_35700</name>
</gene>
<dbReference type="InterPro" id="IPR017438">
    <property type="entry name" value="ATP-NAD_kinase_N"/>
</dbReference>
<dbReference type="PANTHER" id="PTHR12358:SF106">
    <property type="entry name" value="LIPID KINASE YEGS"/>
    <property type="match status" value="1"/>
</dbReference>
<sequence>MRAMLIVNPYATATTPAGRDTLAHTLGSRMDLTVEQTTHRGHAEEFARRALDDGGYDAVVVHGGDGSVNEVVNGLLGRPDDPPPATQPRLGIIPGGSANVFARALGIDADPLRATAQLIELLESGAQRRVNLGVTDDRWFLFNCGMGIDARVVAAMEAKRHRGKAATPGRYLFTTVVTFLRNRADQQRFTVTVTDRDQTTTTLTDTSFAFVLNTTPWTFLGGRVIETNPTTSLAGGLGVFASSTMSVARNLPLATRLLVGADPRAGHLFRDDDVTAVSFSSPTPLPTQIDGDFTGDRAEMTFGYRADALAVVAPAEQGR</sequence>
<dbReference type="InterPro" id="IPR050187">
    <property type="entry name" value="Lipid_Phosphate_FormReg"/>
</dbReference>
<dbReference type="InterPro" id="IPR016064">
    <property type="entry name" value="NAD/diacylglycerol_kinase_sf"/>
</dbReference>
<dbReference type="AlphaFoldDB" id="A0A7I9V2X3"/>
<dbReference type="Pfam" id="PF00781">
    <property type="entry name" value="DAGK_cat"/>
    <property type="match status" value="1"/>
</dbReference>
<comment type="caution">
    <text evidence="4">The sequence shown here is derived from an EMBL/GenBank/DDBJ whole genome shotgun (WGS) entry which is preliminary data.</text>
</comment>
<evidence type="ECO:0000313" key="5">
    <source>
        <dbReference type="Proteomes" id="UP000444980"/>
    </source>
</evidence>
<dbReference type="GO" id="GO:0005886">
    <property type="term" value="C:plasma membrane"/>
    <property type="evidence" value="ECO:0007669"/>
    <property type="project" value="TreeGrafter"/>
</dbReference>